<keyword evidence="1" id="KW-0489">Methyltransferase</keyword>
<dbReference type="Proteomes" id="UP001385809">
    <property type="component" value="Unassembled WGS sequence"/>
</dbReference>
<accession>A0ABU8MND7</accession>
<dbReference type="EMBL" id="JBBEGN010000003">
    <property type="protein sequence ID" value="MEJ2868132.1"/>
    <property type="molecule type" value="Genomic_DNA"/>
</dbReference>
<dbReference type="Gene3D" id="3.40.50.150">
    <property type="entry name" value="Vaccinia Virus protein VP39"/>
    <property type="match status" value="1"/>
</dbReference>
<reference evidence="1 2" key="1">
    <citation type="submission" date="2024-03" db="EMBL/GenBank/DDBJ databases">
        <title>Actinomycetospora sp. OC33-EN08, a novel actinomycete isolated from wild orchid (Aerides multiflora).</title>
        <authorList>
            <person name="Suriyachadkun C."/>
        </authorList>
    </citation>
    <scope>NUCLEOTIDE SEQUENCE [LARGE SCALE GENOMIC DNA]</scope>
    <source>
        <strain evidence="1 2">OC33-EN08</strain>
    </source>
</reference>
<gene>
    <name evidence="1" type="ORF">WCD74_10175</name>
</gene>
<comment type="caution">
    <text evidence="1">The sequence shown here is derived from an EMBL/GenBank/DDBJ whole genome shotgun (WGS) entry which is preliminary data.</text>
</comment>
<evidence type="ECO:0000313" key="1">
    <source>
        <dbReference type="EMBL" id="MEJ2868132.1"/>
    </source>
</evidence>
<dbReference type="GO" id="GO:0032259">
    <property type="term" value="P:methylation"/>
    <property type="evidence" value="ECO:0007669"/>
    <property type="project" value="UniProtKB-KW"/>
</dbReference>
<dbReference type="PIRSF" id="PIRSF017393">
    <property type="entry name" value="MTase_SAV2177"/>
    <property type="match status" value="1"/>
</dbReference>
<name>A0ABU8MND7_9PSEU</name>
<protein>
    <submittedName>
        <fullName evidence="1">SAM-dependent methyltransferase</fullName>
        <ecNumber evidence="1">2.1.1.-</ecNumber>
    </submittedName>
</protein>
<dbReference type="GO" id="GO:0008168">
    <property type="term" value="F:methyltransferase activity"/>
    <property type="evidence" value="ECO:0007669"/>
    <property type="project" value="UniProtKB-KW"/>
</dbReference>
<keyword evidence="2" id="KW-1185">Reference proteome</keyword>
<dbReference type="EC" id="2.1.1.-" evidence="1"/>
<dbReference type="Pfam" id="PF04672">
    <property type="entry name" value="Methyltransf_19"/>
    <property type="match status" value="1"/>
</dbReference>
<organism evidence="1 2">
    <name type="scientific">Actinomycetospora aurantiaca</name>
    <dbReference type="NCBI Taxonomy" id="3129233"/>
    <lineage>
        <taxon>Bacteria</taxon>
        <taxon>Bacillati</taxon>
        <taxon>Actinomycetota</taxon>
        <taxon>Actinomycetes</taxon>
        <taxon>Pseudonocardiales</taxon>
        <taxon>Pseudonocardiaceae</taxon>
        <taxon>Actinomycetospora</taxon>
    </lineage>
</organism>
<proteinExistence type="predicted"/>
<evidence type="ECO:0000313" key="2">
    <source>
        <dbReference type="Proteomes" id="UP001385809"/>
    </source>
</evidence>
<dbReference type="CDD" id="cd02440">
    <property type="entry name" value="AdoMet_MTases"/>
    <property type="match status" value="1"/>
</dbReference>
<dbReference type="InterPro" id="IPR029063">
    <property type="entry name" value="SAM-dependent_MTases_sf"/>
</dbReference>
<dbReference type="InterPro" id="IPR006764">
    <property type="entry name" value="SAM_dep_MeTrfase_SAV2177_type"/>
</dbReference>
<dbReference type="SUPFAM" id="SSF53335">
    <property type="entry name" value="S-adenosyl-L-methionine-dependent methyltransferases"/>
    <property type="match status" value="1"/>
</dbReference>
<sequence length="249" mass="26978">MDGERANAARIYDYFLGGAHHFAVDRQQAERILAGNPDMAHTCRANRSYLGRVVRWCTAQGIDQFLDLGSGIPTVGNVHEIAPAARVSYVDVEPVAVEYARELTADRDDVQVVRADLGVPREVLDAVGCHLDLTRPVAVLAVAVLHFVDDDIPAILSRYRDAMAGGGVLAISHGSTDLDDPELAARTRAIQEGYRTSASPVFLRDRDELRAAFDGFELVEPVMRDVVDWPAPTGEASVGAYAVVGRRAA</sequence>
<keyword evidence="1" id="KW-0808">Transferase</keyword>